<keyword evidence="4" id="KW-1185">Reference proteome</keyword>
<accession>A0A060S9N3</accession>
<evidence type="ECO:0000313" key="4">
    <source>
        <dbReference type="Proteomes" id="UP000029665"/>
    </source>
</evidence>
<evidence type="ECO:0000256" key="2">
    <source>
        <dbReference type="SAM" id="Phobius"/>
    </source>
</evidence>
<dbReference type="AlphaFoldDB" id="A0A060S9N3"/>
<proteinExistence type="predicted"/>
<keyword evidence="2" id="KW-1133">Transmembrane helix</keyword>
<keyword evidence="2" id="KW-0812">Transmembrane</keyword>
<feature type="compositionally biased region" description="Polar residues" evidence="1">
    <location>
        <begin position="72"/>
        <end position="89"/>
    </location>
</feature>
<dbReference type="HOGENOM" id="CLU_2455851_0_0_1"/>
<dbReference type="EMBL" id="CCBP010000031">
    <property type="protein sequence ID" value="CDO68989.1"/>
    <property type="molecule type" value="Genomic_DNA"/>
</dbReference>
<reference evidence="3" key="1">
    <citation type="submission" date="2014-01" db="EMBL/GenBank/DDBJ databases">
        <title>The genome of the white-rot fungus Pycnoporus cinnabarinus: a basidiomycete model with a versatile arsenal for lignocellulosic biomass breakdown.</title>
        <authorList>
            <person name="Levasseur A."/>
            <person name="Lomascolo A."/>
            <person name="Ruiz-Duenas F.J."/>
            <person name="Uzan E."/>
            <person name="Piumi F."/>
            <person name="Kues U."/>
            <person name="Ram A.F.J."/>
            <person name="Murat C."/>
            <person name="Haon M."/>
            <person name="Benoit I."/>
            <person name="Arfi Y."/>
            <person name="Chevret D."/>
            <person name="Drula E."/>
            <person name="Kwon M.J."/>
            <person name="Gouret P."/>
            <person name="Lesage-Meessen L."/>
            <person name="Lombard V."/>
            <person name="Mariette J."/>
            <person name="Noirot C."/>
            <person name="Park J."/>
            <person name="Patyshakuliyeva A."/>
            <person name="Wieneger R.A.B."/>
            <person name="Wosten H.A.B."/>
            <person name="Martin F."/>
            <person name="Coutinho P.M."/>
            <person name="de Vries R."/>
            <person name="Martinez A.T."/>
            <person name="Klopp C."/>
            <person name="Pontarotti P."/>
            <person name="Henrissat B."/>
            <person name="Record E."/>
        </authorList>
    </citation>
    <scope>NUCLEOTIDE SEQUENCE [LARGE SCALE GENOMIC DNA]</scope>
    <source>
        <strain evidence="3">BRFM137</strain>
    </source>
</reference>
<evidence type="ECO:0000256" key="1">
    <source>
        <dbReference type="SAM" id="MobiDB-lite"/>
    </source>
</evidence>
<feature type="region of interest" description="Disordered" evidence="1">
    <location>
        <begin position="67"/>
        <end position="89"/>
    </location>
</feature>
<dbReference type="Proteomes" id="UP000029665">
    <property type="component" value="Unassembled WGS sequence"/>
</dbReference>
<evidence type="ECO:0000313" key="3">
    <source>
        <dbReference type="EMBL" id="CDO68989.1"/>
    </source>
</evidence>
<sequence length="89" mass="9706">MTSLPTSSNTPSTTRTTLDPPWAPKLMIVAILTCMLITHILILVFLATHICLTVDVLKHALEHCDPLDPANDSINKGNTTPNNSAWDNN</sequence>
<feature type="transmembrane region" description="Helical" evidence="2">
    <location>
        <begin position="26"/>
        <end position="52"/>
    </location>
</feature>
<gene>
    <name evidence="3" type="ORF">BN946_scf184762.g5</name>
</gene>
<comment type="caution">
    <text evidence="3">The sequence shown here is derived from an EMBL/GenBank/DDBJ whole genome shotgun (WGS) entry which is preliminary data.</text>
</comment>
<feature type="region of interest" description="Disordered" evidence="1">
    <location>
        <begin position="1"/>
        <end position="20"/>
    </location>
</feature>
<name>A0A060S9N3_PYCCI</name>
<organism evidence="3 4">
    <name type="scientific">Pycnoporus cinnabarinus</name>
    <name type="common">Cinnabar-red polypore</name>
    <name type="synonym">Trametes cinnabarina</name>
    <dbReference type="NCBI Taxonomy" id="5643"/>
    <lineage>
        <taxon>Eukaryota</taxon>
        <taxon>Fungi</taxon>
        <taxon>Dikarya</taxon>
        <taxon>Basidiomycota</taxon>
        <taxon>Agaricomycotina</taxon>
        <taxon>Agaricomycetes</taxon>
        <taxon>Polyporales</taxon>
        <taxon>Polyporaceae</taxon>
        <taxon>Trametes</taxon>
    </lineage>
</organism>
<protein>
    <submittedName>
        <fullName evidence="3">Uncharacterized protein</fullName>
    </submittedName>
</protein>
<keyword evidence="2" id="KW-0472">Membrane</keyword>